<sequence>MSPRSRSDNCQRSQAVPRQTITSIVSSASPGQSTTNFNSVVEQKFSKRGRLLKPNRARYSPDPDISSTARDKNITTRKSYFMPESTAKEENEIVGELSPATPVVNEVLVGPAINMVEIPSFRIYVVERSEDEDGHIPHDDMSDEAFLKRHKKLEAKEKQRKRWDSQRLSEAKYREKLRMAQEEREQQKVQRRQQRKRKGRAECTSVEEQGILLPTIDDVQAIFVSPELPFDAFEYALPIAEKE</sequence>
<feature type="compositionally biased region" description="Polar residues" evidence="1">
    <location>
        <begin position="10"/>
        <end position="38"/>
    </location>
</feature>
<accession>A0ABP1QZ25</accession>
<dbReference type="Pfam" id="PF15275">
    <property type="entry name" value="PEHE"/>
    <property type="match status" value="1"/>
</dbReference>
<protein>
    <recommendedName>
        <fullName evidence="2">PEHE domain-containing protein</fullName>
    </recommendedName>
</protein>
<evidence type="ECO:0000259" key="2">
    <source>
        <dbReference type="PROSITE" id="PS52052"/>
    </source>
</evidence>
<name>A0ABP1QZ25_9HEXA</name>
<evidence type="ECO:0000256" key="1">
    <source>
        <dbReference type="SAM" id="MobiDB-lite"/>
    </source>
</evidence>
<feature type="region of interest" description="Disordered" evidence="1">
    <location>
        <begin position="178"/>
        <end position="204"/>
    </location>
</feature>
<dbReference type="Proteomes" id="UP001642540">
    <property type="component" value="Unassembled WGS sequence"/>
</dbReference>
<dbReference type="InterPro" id="IPR029332">
    <property type="entry name" value="PEHE_dom"/>
</dbReference>
<feature type="domain" description="PEHE" evidence="2">
    <location>
        <begin position="115"/>
        <end position="243"/>
    </location>
</feature>
<dbReference type="EMBL" id="CAXLJM020000051">
    <property type="protein sequence ID" value="CAL8115656.1"/>
    <property type="molecule type" value="Genomic_DNA"/>
</dbReference>
<comment type="caution">
    <text evidence="3">The sequence shown here is derived from an EMBL/GenBank/DDBJ whole genome shotgun (WGS) entry which is preliminary data.</text>
</comment>
<reference evidence="3 4" key="1">
    <citation type="submission" date="2024-08" db="EMBL/GenBank/DDBJ databases">
        <authorList>
            <person name="Cucini C."/>
            <person name="Frati F."/>
        </authorList>
    </citation>
    <scope>NUCLEOTIDE SEQUENCE [LARGE SCALE GENOMIC DNA]</scope>
</reference>
<dbReference type="Gene3D" id="6.10.250.2000">
    <property type="match status" value="1"/>
</dbReference>
<organism evidence="3 4">
    <name type="scientific">Orchesella dallaii</name>
    <dbReference type="NCBI Taxonomy" id="48710"/>
    <lineage>
        <taxon>Eukaryota</taxon>
        <taxon>Metazoa</taxon>
        <taxon>Ecdysozoa</taxon>
        <taxon>Arthropoda</taxon>
        <taxon>Hexapoda</taxon>
        <taxon>Collembola</taxon>
        <taxon>Entomobryomorpha</taxon>
        <taxon>Entomobryoidea</taxon>
        <taxon>Orchesellidae</taxon>
        <taxon>Orchesellinae</taxon>
        <taxon>Orchesella</taxon>
    </lineage>
</organism>
<gene>
    <name evidence="3" type="ORF">ODALV1_LOCUS16955</name>
</gene>
<dbReference type="SMART" id="SM01300">
    <property type="entry name" value="PEHE"/>
    <property type="match status" value="1"/>
</dbReference>
<dbReference type="PANTHER" id="PTHR21656">
    <property type="entry name" value="MALE-SPECIFIC LETHAL-1 PROTEIN"/>
    <property type="match status" value="1"/>
</dbReference>
<feature type="compositionally biased region" description="Basic residues" evidence="1">
    <location>
        <begin position="189"/>
        <end position="199"/>
    </location>
</feature>
<evidence type="ECO:0000313" key="4">
    <source>
        <dbReference type="Proteomes" id="UP001642540"/>
    </source>
</evidence>
<dbReference type="PANTHER" id="PTHR21656:SF2">
    <property type="entry name" value="MALE-SPECIFIC LETHAL 1 HOMOLOG"/>
    <property type="match status" value="1"/>
</dbReference>
<dbReference type="InterPro" id="IPR026711">
    <property type="entry name" value="Msl-1"/>
</dbReference>
<feature type="region of interest" description="Disordered" evidence="1">
    <location>
        <begin position="51"/>
        <end position="72"/>
    </location>
</feature>
<keyword evidence="4" id="KW-1185">Reference proteome</keyword>
<proteinExistence type="predicted"/>
<feature type="region of interest" description="Disordered" evidence="1">
    <location>
        <begin position="1"/>
        <end position="38"/>
    </location>
</feature>
<feature type="compositionally biased region" description="Basic and acidic residues" evidence="1">
    <location>
        <begin position="178"/>
        <end position="188"/>
    </location>
</feature>
<dbReference type="PROSITE" id="PS52052">
    <property type="entry name" value="PEHE"/>
    <property type="match status" value="1"/>
</dbReference>
<evidence type="ECO:0000313" key="3">
    <source>
        <dbReference type="EMBL" id="CAL8115656.1"/>
    </source>
</evidence>